<reference evidence="1 2" key="1">
    <citation type="submission" date="2019-03" db="EMBL/GenBank/DDBJ databases">
        <title>Genomic Encyclopedia of Type Strains, Phase IV (KMG-IV): sequencing the most valuable type-strain genomes for metagenomic binning, comparative biology and taxonomic classification.</title>
        <authorList>
            <person name="Goeker M."/>
        </authorList>
    </citation>
    <scope>NUCLEOTIDE SEQUENCE [LARGE SCALE GENOMIC DNA]</scope>
    <source>
        <strain evidence="1 2">DSM 21944</strain>
    </source>
</reference>
<dbReference type="RefSeq" id="WP_123521577.1">
    <property type="nucleotide sequence ID" value="NZ_JBHLWF010000001.1"/>
</dbReference>
<dbReference type="Proteomes" id="UP000294599">
    <property type="component" value="Unassembled WGS sequence"/>
</dbReference>
<gene>
    <name evidence="1" type="ORF">EDC25_1313</name>
</gene>
<sequence>MSADLIVQAMLTNVPKAIAAGIVDMGTGMLLSVKTVDSHPQAVLDMVAAATKDMFEGDTVLGIENTFKKIRGDAYTGHYFREIIVSSRNLLHIFARLESNESVVAVVICRIDTNLGLALMKTREIATQGKV</sequence>
<evidence type="ECO:0000313" key="1">
    <source>
        <dbReference type="EMBL" id="TCS92858.1"/>
    </source>
</evidence>
<dbReference type="EMBL" id="SMAF01000031">
    <property type="protein sequence ID" value="TCS92858.1"/>
    <property type="molecule type" value="Genomic_DNA"/>
</dbReference>
<evidence type="ECO:0000313" key="2">
    <source>
        <dbReference type="Proteomes" id="UP000294599"/>
    </source>
</evidence>
<proteinExistence type="predicted"/>
<organism evidence="1 2">
    <name type="scientific">Pseudofulvimonas gallinarii</name>
    <dbReference type="NCBI Taxonomy" id="634155"/>
    <lineage>
        <taxon>Bacteria</taxon>
        <taxon>Pseudomonadati</taxon>
        <taxon>Pseudomonadota</taxon>
        <taxon>Gammaproteobacteria</taxon>
        <taxon>Lysobacterales</taxon>
        <taxon>Rhodanobacteraceae</taxon>
        <taxon>Pseudofulvimonas</taxon>
    </lineage>
</organism>
<dbReference type="OrthoDB" id="3531601at2"/>
<evidence type="ECO:0008006" key="3">
    <source>
        <dbReference type="Google" id="ProtNLM"/>
    </source>
</evidence>
<dbReference type="AlphaFoldDB" id="A0A4R3L289"/>
<name>A0A4R3L289_9GAMM</name>
<comment type="caution">
    <text evidence="1">The sequence shown here is derived from an EMBL/GenBank/DDBJ whole genome shotgun (WGS) entry which is preliminary data.</text>
</comment>
<keyword evidence="2" id="KW-1185">Reference proteome</keyword>
<accession>A0A4R3L289</accession>
<protein>
    <recommendedName>
        <fullName evidence="3">Roadblock/LAMTOR2 domain-containing protein</fullName>
    </recommendedName>
</protein>